<keyword evidence="1 2" id="KW-0238">DNA-binding</keyword>
<dbReference type="Gene3D" id="1.10.30.10">
    <property type="entry name" value="High mobility group box domain"/>
    <property type="match status" value="1"/>
</dbReference>
<feature type="compositionally biased region" description="Polar residues" evidence="3">
    <location>
        <begin position="29"/>
        <end position="40"/>
    </location>
</feature>
<feature type="DNA-binding region" description="HMG box" evidence="2">
    <location>
        <begin position="50"/>
        <end position="118"/>
    </location>
</feature>
<gene>
    <name evidence="5" type="ORF">ODALV1_LOCUS25975</name>
</gene>
<evidence type="ECO:0000256" key="2">
    <source>
        <dbReference type="PROSITE-ProRule" id="PRU00267"/>
    </source>
</evidence>
<evidence type="ECO:0000313" key="5">
    <source>
        <dbReference type="EMBL" id="CAL8135417.1"/>
    </source>
</evidence>
<keyword evidence="6" id="KW-1185">Reference proteome</keyword>
<evidence type="ECO:0000313" key="6">
    <source>
        <dbReference type="Proteomes" id="UP001642540"/>
    </source>
</evidence>
<evidence type="ECO:0000256" key="1">
    <source>
        <dbReference type="ARBA" id="ARBA00023125"/>
    </source>
</evidence>
<keyword evidence="2" id="KW-0539">Nucleus</keyword>
<dbReference type="PANTHER" id="PTHR10270">
    <property type="entry name" value="SOX TRANSCRIPTION FACTOR"/>
    <property type="match status" value="1"/>
</dbReference>
<organism evidence="5 6">
    <name type="scientific">Orchesella dallaii</name>
    <dbReference type="NCBI Taxonomy" id="48710"/>
    <lineage>
        <taxon>Eukaryota</taxon>
        <taxon>Metazoa</taxon>
        <taxon>Ecdysozoa</taxon>
        <taxon>Arthropoda</taxon>
        <taxon>Hexapoda</taxon>
        <taxon>Collembola</taxon>
        <taxon>Entomobryomorpha</taxon>
        <taxon>Entomobryoidea</taxon>
        <taxon>Orchesellidae</taxon>
        <taxon>Orchesellinae</taxon>
        <taxon>Orchesella</taxon>
    </lineage>
</organism>
<evidence type="ECO:0000259" key="4">
    <source>
        <dbReference type="PROSITE" id="PS50118"/>
    </source>
</evidence>
<name>A0ABP1RTU6_9HEXA</name>
<dbReference type="PROSITE" id="PS50118">
    <property type="entry name" value="HMG_BOX_2"/>
    <property type="match status" value="1"/>
</dbReference>
<feature type="domain" description="HMG box" evidence="4">
    <location>
        <begin position="50"/>
        <end position="118"/>
    </location>
</feature>
<feature type="compositionally biased region" description="Low complexity" evidence="3">
    <location>
        <begin position="179"/>
        <end position="189"/>
    </location>
</feature>
<evidence type="ECO:0000256" key="3">
    <source>
        <dbReference type="SAM" id="MobiDB-lite"/>
    </source>
</evidence>
<dbReference type="SMART" id="SM00398">
    <property type="entry name" value="HMG"/>
    <property type="match status" value="1"/>
</dbReference>
<proteinExistence type="predicted"/>
<dbReference type="Proteomes" id="UP001642540">
    <property type="component" value="Unassembled WGS sequence"/>
</dbReference>
<feature type="compositionally biased region" description="Polar residues" evidence="3">
    <location>
        <begin position="268"/>
        <end position="280"/>
    </location>
</feature>
<accession>A0ABP1RTU6</accession>
<feature type="compositionally biased region" description="Low complexity" evidence="3">
    <location>
        <begin position="287"/>
        <end position="300"/>
    </location>
</feature>
<dbReference type="InterPro" id="IPR036910">
    <property type="entry name" value="HMG_box_dom_sf"/>
</dbReference>
<feature type="region of interest" description="Disordered" evidence="3">
    <location>
        <begin position="29"/>
        <end position="49"/>
    </location>
</feature>
<feature type="compositionally biased region" description="Low complexity" evidence="3">
    <location>
        <begin position="146"/>
        <end position="163"/>
    </location>
</feature>
<sequence>MVIPPNSTLTSLSMDEVAAKTVFGSQLVSKSSSTPYSDATQTKKHPPNHIKRPMNAFMVWSQIERRKICEKNPDIHNAEISKRLGRQWKLLSEEERKPYIDEAERLRVLHSMEYPDYKYRPKKRSKNGSECQSDQQPSPTKIPRKSTSSASSTVPSPASSASSEGSPNMTPRKKISRKASPATATSTTPMICQSPGISTNSYETPTKQIISSHHQRNNIFSQTSSISSPGSPPCNRIHIVTSTIKTPPESSRFNCRLTIDKKFKESIKQNGDSGMITSLTPPLAKVPESPSSPDSPESASMYEEDSISSTTGHHHHHMHLKLPKISGTESSRRSLRAALEAVPAMPQITTVPIPNMSPPMLSMLPIKTEMMTTTQGEPSASTFDEILAVLTPSPPTYHMNMNDELNDLLEIAAEEFKIESASHDEPAIDVVEDPMDPWNSVNSVWEQPLTSVGMDFNFEAPMPVDTLFM</sequence>
<dbReference type="EMBL" id="CAXLJM020000108">
    <property type="protein sequence ID" value="CAL8135417.1"/>
    <property type="molecule type" value="Genomic_DNA"/>
</dbReference>
<dbReference type="InterPro" id="IPR009071">
    <property type="entry name" value="HMG_box_dom"/>
</dbReference>
<dbReference type="InterPro" id="IPR050140">
    <property type="entry name" value="SRY-related_HMG-box_TF-like"/>
</dbReference>
<dbReference type="PANTHER" id="PTHR10270:SF323">
    <property type="entry name" value="TRANSCRIPTION FACTOR SOX-14-RELATED"/>
    <property type="match status" value="1"/>
</dbReference>
<feature type="compositionally biased region" description="Polar residues" evidence="3">
    <location>
        <begin position="128"/>
        <end position="139"/>
    </location>
</feature>
<dbReference type="SUPFAM" id="SSF47095">
    <property type="entry name" value="HMG-box"/>
    <property type="match status" value="1"/>
</dbReference>
<feature type="region of interest" description="Disordered" evidence="3">
    <location>
        <begin position="117"/>
        <end position="198"/>
    </location>
</feature>
<protein>
    <recommendedName>
        <fullName evidence="4">HMG box domain-containing protein</fullName>
    </recommendedName>
</protein>
<dbReference type="CDD" id="cd22029">
    <property type="entry name" value="HMG-box_SoxC"/>
    <property type="match status" value="1"/>
</dbReference>
<feature type="region of interest" description="Disordered" evidence="3">
    <location>
        <begin position="266"/>
        <end position="332"/>
    </location>
</feature>
<dbReference type="Pfam" id="PF00505">
    <property type="entry name" value="HMG_box"/>
    <property type="match status" value="1"/>
</dbReference>
<feature type="compositionally biased region" description="Basic residues" evidence="3">
    <location>
        <begin position="312"/>
        <end position="322"/>
    </location>
</feature>
<comment type="caution">
    <text evidence="5">The sequence shown here is derived from an EMBL/GenBank/DDBJ whole genome shotgun (WGS) entry which is preliminary data.</text>
</comment>
<reference evidence="5 6" key="1">
    <citation type="submission" date="2024-08" db="EMBL/GenBank/DDBJ databases">
        <authorList>
            <person name="Cucini C."/>
            <person name="Frati F."/>
        </authorList>
    </citation>
    <scope>NUCLEOTIDE SEQUENCE [LARGE SCALE GENOMIC DNA]</scope>
</reference>